<dbReference type="EMBL" id="WUBS01000012">
    <property type="protein sequence ID" value="NDL64355.1"/>
    <property type="molecule type" value="Genomic_DNA"/>
</dbReference>
<reference evidence="2 3" key="1">
    <citation type="submission" date="2019-12" db="EMBL/GenBank/DDBJ databases">
        <authorList>
            <person name="Lee S.D."/>
        </authorList>
    </citation>
    <scope>NUCLEOTIDE SEQUENCE [LARGE SCALE GENOMIC DNA]</scope>
    <source>
        <strain evidence="2 3">SAP-6</strain>
    </source>
</reference>
<keyword evidence="3" id="KW-1185">Reference proteome</keyword>
<accession>A0A845STH8</accession>
<feature type="region of interest" description="Disordered" evidence="1">
    <location>
        <begin position="81"/>
        <end position="164"/>
    </location>
</feature>
<evidence type="ECO:0000313" key="3">
    <source>
        <dbReference type="Proteomes" id="UP000461443"/>
    </source>
</evidence>
<evidence type="ECO:0000256" key="1">
    <source>
        <dbReference type="SAM" id="MobiDB-lite"/>
    </source>
</evidence>
<feature type="region of interest" description="Disordered" evidence="1">
    <location>
        <begin position="13"/>
        <end position="64"/>
    </location>
</feature>
<comment type="caution">
    <text evidence="2">The sequence shown here is derived from an EMBL/GenBank/DDBJ whole genome shotgun (WGS) entry which is preliminary data.</text>
</comment>
<name>A0A845STH8_9GAMM</name>
<feature type="compositionally biased region" description="Basic and acidic residues" evidence="1">
    <location>
        <begin position="136"/>
        <end position="147"/>
    </location>
</feature>
<feature type="compositionally biased region" description="Polar residues" evidence="1">
    <location>
        <begin position="148"/>
        <end position="164"/>
    </location>
</feature>
<reference evidence="2 3" key="2">
    <citation type="submission" date="2020-02" db="EMBL/GenBank/DDBJ databases">
        <title>The new genus of Enterobacteriales.</title>
        <authorList>
            <person name="Kim I.S."/>
        </authorList>
    </citation>
    <scope>NUCLEOTIDE SEQUENCE [LARGE SCALE GENOMIC DNA]</scope>
    <source>
        <strain evidence="2 3">SAP-6</strain>
    </source>
</reference>
<organism evidence="2 3">
    <name type="scientific">Acerihabitans arboris</name>
    <dbReference type="NCBI Taxonomy" id="2691583"/>
    <lineage>
        <taxon>Bacteria</taxon>
        <taxon>Pseudomonadati</taxon>
        <taxon>Pseudomonadota</taxon>
        <taxon>Gammaproteobacteria</taxon>
        <taxon>Enterobacterales</taxon>
        <taxon>Pectobacteriaceae</taxon>
        <taxon>Acerihabitans</taxon>
    </lineage>
</organism>
<protein>
    <submittedName>
        <fullName evidence="2">Adhesin</fullName>
    </submittedName>
</protein>
<feature type="compositionally biased region" description="Gly residues" evidence="1">
    <location>
        <begin position="122"/>
        <end position="133"/>
    </location>
</feature>
<dbReference type="Proteomes" id="UP000461443">
    <property type="component" value="Unassembled WGS sequence"/>
</dbReference>
<sequence length="269" mass="28261">MPGRDLSQRFAAATLAGSSSPDSTSSANLPAGSAIKHTQSVSEGVGGKSATVAGAAGHGRHSGLKGNIVFAMGDETCEGTREQCAVRDGTRKPERMESRDKESGGPKPNLGKAIGAEKAELGGVGSVTPGGWGPDDEQKGYDKDSQKQHQVLSNDKGSSTGQKNVIWDSWQNHSKTIIRERQYAQIGDRLYAQHAVDRIQPSGLVSPAGTVGPGRNITPNMVEHVIKTGSPQTHIVNGVTRTTYWSGDVGVVTENSGKIVVIILRRSGK</sequence>
<dbReference type="AlphaFoldDB" id="A0A845STH8"/>
<evidence type="ECO:0000313" key="2">
    <source>
        <dbReference type="EMBL" id="NDL64355.1"/>
    </source>
</evidence>
<feature type="compositionally biased region" description="Basic and acidic residues" evidence="1">
    <location>
        <begin position="81"/>
        <end position="104"/>
    </location>
</feature>
<gene>
    <name evidence="2" type="ORF">GRH90_16590</name>
</gene>
<proteinExistence type="predicted"/>